<protein>
    <submittedName>
        <fullName evidence="2 4">Uncharacterized protein</fullName>
    </submittedName>
</protein>
<name>A0A0R3WEM7_TAEAS</name>
<dbReference type="WBParaSite" id="TASK_0000928301-mRNA-1">
    <property type="protein sequence ID" value="TASK_0000928301-mRNA-1"/>
    <property type="gene ID" value="TASK_0000928301"/>
</dbReference>
<reference evidence="2 3" key="2">
    <citation type="submission" date="2018-11" db="EMBL/GenBank/DDBJ databases">
        <authorList>
            <consortium name="Pathogen Informatics"/>
        </authorList>
    </citation>
    <scope>NUCLEOTIDE SEQUENCE [LARGE SCALE GENOMIC DNA]</scope>
</reference>
<dbReference type="Proteomes" id="UP000282613">
    <property type="component" value="Unassembled WGS sequence"/>
</dbReference>
<reference evidence="4" key="1">
    <citation type="submission" date="2017-02" db="UniProtKB">
        <authorList>
            <consortium name="WormBaseParasite"/>
        </authorList>
    </citation>
    <scope>IDENTIFICATION</scope>
</reference>
<evidence type="ECO:0000313" key="4">
    <source>
        <dbReference type="WBParaSite" id="TASK_0000928301-mRNA-1"/>
    </source>
</evidence>
<keyword evidence="3" id="KW-1185">Reference proteome</keyword>
<evidence type="ECO:0000313" key="3">
    <source>
        <dbReference type="Proteomes" id="UP000282613"/>
    </source>
</evidence>
<dbReference type="EMBL" id="UYRS01019073">
    <property type="protein sequence ID" value="VDK42639.1"/>
    <property type="molecule type" value="Genomic_DNA"/>
</dbReference>
<evidence type="ECO:0000256" key="1">
    <source>
        <dbReference type="SAM" id="MobiDB-lite"/>
    </source>
</evidence>
<proteinExistence type="predicted"/>
<sequence length="89" mass="9475">MKVTFAIGKHLVEPQHEDTSNNAAEKFFSRISAEVRARAPPPPPPMPSAISFNVDSGACHTDSNNNKAVATSYSSYTPSTGGQVDQPTD</sequence>
<evidence type="ECO:0000313" key="2">
    <source>
        <dbReference type="EMBL" id="VDK42639.1"/>
    </source>
</evidence>
<feature type="compositionally biased region" description="Low complexity" evidence="1">
    <location>
        <begin position="71"/>
        <end position="80"/>
    </location>
</feature>
<gene>
    <name evidence="2" type="ORF">TASK_LOCUS9284</name>
</gene>
<organism evidence="4">
    <name type="scientific">Taenia asiatica</name>
    <name type="common">Asian tapeworm</name>
    <dbReference type="NCBI Taxonomy" id="60517"/>
    <lineage>
        <taxon>Eukaryota</taxon>
        <taxon>Metazoa</taxon>
        <taxon>Spiralia</taxon>
        <taxon>Lophotrochozoa</taxon>
        <taxon>Platyhelminthes</taxon>
        <taxon>Cestoda</taxon>
        <taxon>Eucestoda</taxon>
        <taxon>Cyclophyllidea</taxon>
        <taxon>Taeniidae</taxon>
        <taxon>Taenia</taxon>
    </lineage>
</organism>
<accession>A0A0R3WEM7</accession>
<dbReference type="AlphaFoldDB" id="A0A0R3WEM7"/>
<feature type="region of interest" description="Disordered" evidence="1">
    <location>
        <begin position="36"/>
        <end position="89"/>
    </location>
</feature>